<gene>
    <name evidence="1" type="ORF">IRY30_01940</name>
</gene>
<evidence type="ECO:0000313" key="2">
    <source>
        <dbReference type="Proteomes" id="UP000635902"/>
    </source>
</evidence>
<dbReference type="SUPFAM" id="SSF52777">
    <property type="entry name" value="CoA-dependent acyltransferases"/>
    <property type="match status" value="2"/>
</dbReference>
<comment type="caution">
    <text evidence="1">The sequence shown here is derived from an EMBL/GenBank/DDBJ whole genome shotgun (WGS) entry which is preliminary data.</text>
</comment>
<reference evidence="1 2" key="1">
    <citation type="submission" date="2020-10" db="EMBL/GenBank/DDBJ databases">
        <title>Novel species in genus Corynebacterium.</title>
        <authorList>
            <person name="Zhang G."/>
        </authorList>
    </citation>
    <scope>NUCLEOTIDE SEQUENCE [LARGE SCALE GENOMIC DNA]</scope>
    <source>
        <strain evidence="1 2">DSM 45110</strain>
    </source>
</reference>
<name>A0ABR9ZHE8_9CORY</name>
<evidence type="ECO:0008006" key="3">
    <source>
        <dbReference type="Google" id="ProtNLM"/>
    </source>
</evidence>
<keyword evidence="2" id="KW-1185">Reference proteome</keyword>
<dbReference type="Gene3D" id="3.30.559.10">
    <property type="entry name" value="Chloramphenicol acetyltransferase-like domain"/>
    <property type="match status" value="1"/>
</dbReference>
<dbReference type="RefSeq" id="WP_194555715.1">
    <property type="nucleotide sequence ID" value="NZ_JADKMY010000001.1"/>
</dbReference>
<accession>A0ABR9ZHE8</accession>
<dbReference type="Proteomes" id="UP000635902">
    <property type="component" value="Unassembled WGS sequence"/>
</dbReference>
<dbReference type="InterPro" id="IPR023213">
    <property type="entry name" value="CAT-like_dom_sf"/>
</dbReference>
<dbReference type="EMBL" id="JADKMY010000001">
    <property type="protein sequence ID" value="MBF4552841.1"/>
    <property type="molecule type" value="Genomic_DNA"/>
</dbReference>
<proteinExistence type="predicted"/>
<sequence length="429" mass="46581">MDITYLDNLDLTAPVEEFPVTPAPQFAPDPSTEVTPGFNHRNHLSSLFAQGSSAWLGVALQHPAVPELAPERVAELFSQLLHRHDALRWAVFLPSSQQPPFFSTPTYTVHALPPEAVHIQPGENCPVEQLESLISQRCSPLGSPGAFCARSGDFLLLCFDHLHVDMISMDILARELYSLLEGDDLSALSTTPPAAYSYAEALQNRDAVEQDSWDAKLAEKVWGEFFRETSGTIPGFPADLGVEKKETLPAAHETFVLVPESDLREEIAGKPFPHILTAMARVLGKRVPLLIPMHTRGKAGSPAQNTVGWLVGNAPIVAVPEPTPVATRAGLRNAVAAQGLSLETVLSHYAPEFPHATIFSASFIDFTKRGGSVPGAHYVSSRSAVDSAILWFSRTERGIAVRACYPDTPQARSFMKGFFAQLSTELGAE</sequence>
<evidence type="ECO:0000313" key="1">
    <source>
        <dbReference type="EMBL" id="MBF4552841.1"/>
    </source>
</evidence>
<organism evidence="1 2">
    <name type="scientific">Corynebacterium suicordis DSM 45110</name>
    <dbReference type="NCBI Taxonomy" id="1121369"/>
    <lineage>
        <taxon>Bacteria</taxon>
        <taxon>Bacillati</taxon>
        <taxon>Actinomycetota</taxon>
        <taxon>Actinomycetes</taxon>
        <taxon>Mycobacteriales</taxon>
        <taxon>Corynebacteriaceae</taxon>
        <taxon>Corynebacterium</taxon>
    </lineage>
</organism>
<protein>
    <recommendedName>
        <fullName evidence="3">Condensation domain-containing protein</fullName>
    </recommendedName>
</protein>